<dbReference type="KEGG" id="tva:5463921"/>
<dbReference type="InterPro" id="IPR051575">
    <property type="entry name" value="Myb-like_DNA-bd"/>
</dbReference>
<feature type="region of interest" description="Disordered" evidence="5">
    <location>
        <begin position="1"/>
        <end position="30"/>
    </location>
</feature>
<dbReference type="GO" id="GO:0000978">
    <property type="term" value="F:RNA polymerase II cis-regulatory region sequence-specific DNA binding"/>
    <property type="evidence" value="ECO:0000318"/>
    <property type="project" value="GO_Central"/>
</dbReference>
<dbReference type="STRING" id="5722.A2DMI7"/>
<feature type="domain" description="Myb-like" evidence="6">
    <location>
        <begin position="72"/>
        <end position="122"/>
    </location>
</feature>
<keyword evidence="4" id="KW-0539">Nucleus</keyword>
<feature type="domain" description="HTH myb-type" evidence="7">
    <location>
        <begin position="79"/>
        <end position="126"/>
    </location>
</feature>
<dbReference type="OrthoDB" id="2143914at2759"/>
<feature type="compositionally biased region" description="Basic residues" evidence="5">
    <location>
        <begin position="18"/>
        <end position="28"/>
    </location>
</feature>
<evidence type="ECO:0000256" key="1">
    <source>
        <dbReference type="ARBA" id="ARBA00023015"/>
    </source>
</evidence>
<keyword evidence="1" id="KW-0805">Transcription regulation</keyword>
<dbReference type="GO" id="GO:0005634">
    <property type="term" value="C:nucleus"/>
    <property type="evidence" value="ECO:0000318"/>
    <property type="project" value="GO_Central"/>
</dbReference>
<dbReference type="CDD" id="cd00167">
    <property type="entry name" value="SANT"/>
    <property type="match status" value="2"/>
</dbReference>
<dbReference type="PROSITE" id="PS50090">
    <property type="entry name" value="MYB_LIKE"/>
    <property type="match status" value="2"/>
</dbReference>
<keyword evidence="9" id="KW-1185">Reference proteome</keyword>
<keyword evidence="2 8" id="KW-0238">DNA-binding</keyword>
<dbReference type="EMBL" id="DS113219">
    <property type="protein sequence ID" value="EAY18414.1"/>
    <property type="molecule type" value="Genomic_DNA"/>
</dbReference>
<gene>
    <name evidence="8" type="ORF">TVAG_046170</name>
</gene>
<dbReference type="RefSeq" id="XP_001579400.1">
    <property type="nucleotide sequence ID" value="XM_001579350.1"/>
</dbReference>
<sequence length="202" mass="23333">MSIVPDPNSNSGSSAKSSPHRPHPRKKFSQQEDNMLIKLINENGTNNWENIARLMPNRNARQCRERWVNYLSPDVSNHPWTAAEDLLLEQKFKEIGAKWVKISKFFKSRTDTMLKNRWLVLTRRAKKLMNKNQQPPISQELPKEPVLQAQLPLPPTDKPSKLPSLDPEKILPNIAFLPIHPKWSYKQQQVDLPPQPAPGSYH</sequence>
<dbReference type="SUPFAM" id="SSF46689">
    <property type="entry name" value="Homeodomain-like"/>
    <property type="match status" value="1"/>
</dbReference>
<evidence type="ECO:0000256" key="5">
    <source>
        <dbReference type="SAM" id="MobiDB-lite"/>
    </source>
</evidence>
<dbReference type="InParanoid" id="A2DMI7"/>
<dbReference type="eggNOG" id="KOG0048">
    <property type="taxonomic scope" value="Eukaryota"/>
</dbReference>
<dbReference type="SMR" id="A2DMI7"/>
<organism evidence="8 9">
    <name type="scientific">Trichomonas vaginalis (strain ATCC PRA-98 / G3)</name>
    <dbReference type="NCBI Taxonomy" id="412133"/>
    <lineage>
        <taxon>Eukaryota</taxon>
        <taxon>Metamonada</taxon>
        <taxon>Parabasalia</taxon>
        <taxon>Trichomonadida</taxon>
        <taxon>Trichomonadidae</taxon>
        <taxon>Trichomonas</taxon>
    </lineage>
</organism>
<evidence type="ECO:0000259" key="6">
    <source>
        <dbReference type="PROSITE" id="PS50090"/>
    </source>
</evidence>
<reference evidence="8" key="1">
    <citation type="submission" date="2006-10" db="EMBL/GenBank/DDBJ databases">
        <authorList>
            <person name="Amadeo P."/>
            <person name="Zhao Q."/>
            <person name="Wortman J."/>
            <person name="Fraser-Liggett C."/>
            <person name="Carlton J."/>
        </authorList>
    </citation>
    <scope>NUCLEOTIDE SEQUENCE</scope>
    <source>
        <strain evidence="8">G3</strain>
    </source>
</reference>
<dbReference type="GO" id="GO:0006355">
    <property type="term" value="P:regulation of DNA-templated transcription"/>
    <property type="evidence" value="ECO:0000318"/>
    <property type="project" value="GO_Central"/>
</dbReference>
<dbReference type="AlphaFoldDB" id="A2DMI7"/>
<dbReference type="InterPro" id="IPR001005">
    <property type="entry name" value="SANT/Myb"/>
</dbReference>
<evidence type="ECO:0000256" key="2">
    <source>
        <dbReference type="ARBA" id="ARBA00023125"/>
    </source>
</evidence>
<protein>
    <submittedName>
        <fullName evidence="8">Myb-like DNA-binding domain containing protein</fullName>
    </submittedName>
</protein>
<feature type="domain" description="HTH myb-type" evidence="7">
    <location>
        <begin position="20"/>
        <end position="75"/>
    </location>
</feature>
<feature type="domain" description="Myb-like" evidence="6">
    <location>
        <begin position="25"/>
        <end position="71"/>
    </location>
</feature>
<dbReference type="VEuPathDB" id="TrichDB:TVAGG3_0336500"/>
<reference evidence="8" key="2">
    <citation type="journal article" date="2007" name="Science">
        <title>Draft genome sequence of the sexually transmitted pathogen Trichomonas vaginalis.</title>
        <authorList>
            <person name="Carlton J.M."/>
            <person name="Hirt R.P."/>
            <person name="Silva J.C."/>
            <person name="Delcher A.L."/>
            <person name="Schatz M."/>
            <person name="Zhao Q."/>
            <person name="Wortman J.R."/>
            <person name="Bidwell S.L."/>
            <person name="Alsmark U.C.M."/>
            <person name="Besteiro S."/>
            <person name="Sicheritz-Ponten T."/>
            <person name="Noel C.J."/>
            <person name="Dacks J.B."/>
            <person name="Foster P.G."/>
            <person name="Simillion C."/>
            <person name="Van de Peer Y."/>
            <person name="Miranda-Saavedra D."/>
            <person name="Barton G.J."/>
            <person name="Westrop G.D."/>
            <person name="Mueller S."/>
            <person name="Dessi D."/>
            <person name="Fiori P.L."/>
            <person name="Ren Q."/>
            <person name="Paulsen I."/>
            <person name="Zhang H."/>
            <person name="Bastida-Corcuera F.D."/>
            <person name="Simoes-Barbosa A."/>
            <person name="Brown M.T."/>
            <person name="Hayes R.D."/>
            <person name="Mukherjee M."/>
            <person name="Okumura C.Y."/>
            <person name="Schneider R."/>
            <person name="Smith A.J."/>
            <person name="Vanacova S."/>
            <person name="Villalvazo M."/>
            <person name="Haas B.J."/>
            <person name="Pertea M."/>
            <person name="Feldblyum T.V."/>
            <person name="Utterback T.R."/>
            <person name="Shu C.L."/>
            <person name="Osoegawa K."/>
            <person name="de Jong P.J."/>
            <person name="Hrdy I."/>
            <person name="Horvathova L."/>
            <person name="Zubacova Z."/>
            <person name="Dolezal P."/>
            <person name="Malik S.B."/>
            <person name="Logsdon J.M. Jr."/>
            <person name="Henze K."/>
            <person name="Gupta A."/>
            <person name="Wang C.C."/>
            <person name="Dunne R.L."/>
            <person name="Upcroft J.A."/>
            <person name="Upcroft P."/>
            <person name="White O."/>
            <person name="Salzberg S.L."/>
            <person name="Tang P."/>
            <person name="Chiu C.-H."/>
            <person name="Lee Y.-S."/>
            <person name="Embley T.M."/>
            <person name="Coombs G.H."/>
            <person name="Mottram J.C."/>
            <person name="Tachezy J."/>
            <person name="Fraser-Liggett C.M."/>
            <person name="Johnson P.J."/>
        </authorList>
    </citation>
    <scope>NUCLEOTIDE SEQUENCE [LARGE SCALE GENOMIC DNA]</scope>
    <source>
        <strain evidence="8">G3</strain>
    </source>
</reference>
<dbReference type="InterPro" id="IPR009057">
    <property type="entry name" value="Homeodomain-like_sf"/>
</dbReference>
<dbReference type="PANTHER" id="PTHR46621:SF1">
    <property type="entry name" value="SNRNA-ACTIVATING PROTEIN COMPLEX SUBUNIT 4"/>
    <property type="match status" value="1"/>
</dbReference>
<dbReference type="GO" id="GO:0000981">
    <property type="term" value="F:DNA-binding transcription factor activity, RNA polymerase II-specific"/>
    <property type="evidence" value="ECO:0000318"/>
    <property type="project" value="GO_Central"/>
</dbReference>
<keyword evidence="3" id="KW-0804">Transcription</keyword>
<dbReference type="PANTHER" id="PTHR46621">
    <property type="entry name" value="SNRNA-ACTIVATING PROTEIN COMPLEX SUBUNIT 4"/>
    <property type="match status" value="1"/>
</dbReference>
<evidence type="ECO:0000313" key="8">
    <source>
        <dbReference type="EMBL" id="EAY18414.1"/>
    </source>
</evidence>
<evidence type="ECO:0000256" key="3">
    <source>
        <dbReference type="ARBA" id="ARBA00023163"/>
    </source>
</evidence>
<evidence type="ECO:0000313" key="9">
    <source>
        <dbReference type="Proteomes" id="UP000001542"/>
    </source>
</evidence>
<dbReference type="VEuPathDB" id="TrichDB:TVAG_046170"/>
<proteinExistence type="predicted"/>
<dbReference type="PROSITE" id="PS51294">
    <property type="entry name" value="HTH_MYB"/>
    <property type="match status" value="2"/>
</dbReference>
<evidence type="ECO:0000259" key="7">
    <source>
        <dbReference type="PROSITE" id="PS51294"/>
    </source>
</evidence>
<dbReference type="Proteomes" id="UP000001542">
    <property type="component" value="Unassembled WGS sequence"/>
</dbReference>
<dbReference type="InterPro" id="IPR017930">
    <property type="entry name" value="Myb_dom"/>
</dbReference>
<dbReference type="Pfam" id="PF13921">
    <property type="entry name" value="Myb_DNA-bind_6"/>
    <property type="match status" value="1"/>
</dbReference>
<evidence type="ECO:0000256" key="4">
    <source>
        <dbReference type="ARBA" id="ARBA00023242"/>
    </source>
</evidence>
<dbReference type="SMART" id="SM00717">
    <property type="entry name" value="SANT"/>
    <property type="match status" value="2"/>
</dbReference>
<dbReference type="Gene3D" id="1.10.10.60">
    <property type="entry name" value="Homeodomain-like"/>
    <property type="match status" value="2"/>
</dbReference>
<accession>A2DMI7</accession>
<name>A2DMI7_TRIV3</name>